<keyword evidence="1" id="KW-0238">DNA-binding</keyword>
<dbReference type="Pfam" id="PF17933">
    <property type="entry name" value="TetR_C_25"/>
    <property type="match status" value="1"/>
</dbReference>
<feature type="domain" description="HTH tetR-type" evidence="2">
    <location>
        <begin position="1"/>
        <end position="29"/>
    </location>
</feature>
<dbReference type="InterPro" id="IPR041484">
    <property type="entry name" value="TetR_C_25"/>
</dbReference>
<dbReference type="Gene3D" id="1.10.357.10">
    <property type="entry name" value="Tetracycline Repressor, domain 2"/>
    <property type="match status" value="1"/>
</dbReference>
<sequence length="188" mass="20207">MRTIAEHAGVSPGLVIHHFGSKPDLRRACDEHVAGRIAELTDEGMGDGGAQTFLHQLATVERYATLTGYVVRTLRDGGSLAVALYARMVDDVTDFFARSEAAGMIRPSRDPEGRARWAVASAVGSLLLLVALRHPGADVDYTRVIAEWAAQFTLPTLELYTEGLFTDSAILDDYLRHLGAAAADGDPA</sequence>
<evidence type="ECO:0000256" key="1">
    <source>
        <dbReference type="ARBA" id="ARBA00023125"/>
    </source>
</evidence>
<dbReference type="SUPFAM" id="SSF46689">
    <property type="entry name" value="Homeodomain-like"/>
    <property type="match status" value="1"/>
</dbReference>
<dbReference type="EMBL" id="CP022521">
    <property type="protein sequence ID" value="ASO20773.1"/>
    <property type="molecule type" value="Genomic_DNA"/>
</dbReference>
<evidence type="ECO:0000259" key="3">
    <source>
        <dbReference type="Pfam" id="PF17933"/>
    </source>
</evidence>
<feature type="domain" description="TetR transcriptional regulator Rv1219c-like C-terminal" evidence="3">
    <location>
        <begin position="61"/>
        <end position="166"/>
    </location>
</feature>
<evidence type="ECO:0000259" key="2">
    <source>
        <dbReference type="Pfam" id="PF00440"/>
    </source>
</evidence>
<dbReference type="InterPro" id="IPR009057">
    <property type="entry name" value="Homeodomain-like_sf"/>
</dbReference>
<dbReference type="Pfam" id="PF00440">
    <property type="entry name" value="TetR_N"/>
    <property type="match status" value="1"/>
</dbReference>
<gene>
    <name evidence="4" type="ORF">AHOG_15735</name>
</gene>
<evidence type="ECO:0000313" key="5">
    <source>
        <dbReference type="Proteomes" id="UP000204221"/>
    </source>
</evidence>
<reference evidence="4 5" key="1">
    <citation type="submission" date="2017-07" db="EMBL/GenBank/DDBJ databases">
        <title>Complete genome sequence of Actinoalloteichus hoggarensis DSM 45943, type strain of Actinoalloteichus hoggarensis.</title>
        <authorList>
            <person name="Ruckert C."/>
            <person name="Nouioui I."/>
            <person name="Willmese J."/>
            <person name="van Wezel G."/>
            <person name="Klenk H.-P."/>
            <person name="Kalinowski J."/>
            <person name="Zotchev S.B."/>
        </authorList>
    </citation>
    <scope>NUCLEOTIDE SEQUENCE [LARGE SCALE GENOMIC DNA]</scope>
    <source>
        <strain evidence="4 5">DSM 45943</strain>
    </source>
</reference>
<proteinExistence type="predicted"/>
<protein>
    <submittedName>
        <fullName evidence="4">Transcriptional regulator, TetR family</fullName>
    </submittedName>
</protein>
<name>A0A221W4X6_9PSEU</name>
<evidence type="ECO:0000313" key="4">
    <source>
        <dbReference type="EMBL" id="ASO20773.1"/>
    </source>
</evidence>
<dbReference type="GO" id="GO:0003677">
    <property type="term" value="F:DNA binding"/>
    <property type="evidence" value="ECO:0007669"/>
    <property type="project" value="UniProtKB-KW"/>
</dbReference>
<dbReference type="KEGG" id="ahg:AHOG_15735"/>
<dbReference type="Proteomes" id="UP000204221">
    <property type="component" value="Chromosome"/>
</dbReference>
<organism evidence="4 5">
    <name type="scientific">Actinoalloteichus hoggarensis</name>
    <dbReference type="NCBI Taxonomy" id="1470176"/>
    <lineage>
        <taxon>Bacteria</taxon>
        <taxon>Bacillati</taxon>
        <taxon>Actinomycetota</taxon>
        <taxon>Actinomycetes</taxon>
        <taxon>Pseudonocardiales</taxon>
        <taxon>Pseudonocardiaceae</taxon>
        <taxon>Actinoalloteichus</taxon>
    </lineage>
</organism>
<dbReference type="InterPro" id="IPR001647">
    <property type="entry name" value="HTH_TetR"/>
</dbReference>
<dbReference type="AlphaFoldDB" id="A0A221W4X6"/>
<accession>A0A221W4X6</accession>
<keyword evidence="5" id="KW-1185">Reference proteome</keyword>